<dbReference type="Pfam" id="PF12802">
    <property type="entry name" value="MarR_2"/>
    <property type="match status" value="1"/>
</dbReference>
<protein>
    <submittedName>
        <fullName evidence="5">MarR family transcriptional regulator</fullName>
    </submittedName>
</protein>
<evidence type="ECO:0000259" key="4">
    <source>
        <dbReference type="Pfam" id="PF12802"/>
    </source>
</evidence>
<dbReference type="SUPFAM" id="SSF46785">
    <property type="entry name" value="Winged helix' DNA-binding domain"/>
    <property type="match status" value="1"/>
</dbReference>
<dbReference type="InterPro" id="IPR036388">
    <property type="entry name" value="WH-like_DNA-bd_sf"/>
</dbReference>
<name>A0AAE3INF1_9BACT</name>
<dbReference type="InterPro" id="IPR052362">
    <property type="entry name" value="HTH-GbsR_regulator"/>
</dbReference>
<dbReference type="Proteomes" id="UP001209317">
    <property type="component" value="Unassembled WGS sequence"/>
</dbReference>
<comment type="caution">
    <text evidence="5">The sequence shown here is derived from an EMBL/GenBank/DDBJ whole genome shotgun (WGS) entry which is preliminary data.</text>
</comment>
<reference evidence="5" key="1">
    <citation type="submission" date="2022-10" db="EMBL/GenBank/DDBJ databases">
        <authorList>
            <person name="Kim H.S."/>
            <person name="Kim J.-S."/>
            <person name="Suh M.K."/>
            <person name="Eom M.K."/>
            <person name="Lee J.-S."/>
        </authorList>
    </citation>
    <scope>NUCLEOTIDE SEQUENCE</scope>
    <source>
        <strain evidence="5">LIP-5</strain>
    </source>
</reference>
<evidence type="ECO:0000313" key="5">
    <source>
        <dbReference type="EMBL" id="MCU7694206.1"/>
    </source>
</evidence>
<organism evidence="5 6">
    <name type="scientific">Haoranjiania flava</name>
    <dbReference type="NCBI Taxonomy" id="1856322"/>
    <lineage>
        <taxon>Bacteria</taxon>
        <taxon>Pseudomonadati</taxon>
        <taxon>Bacteroidota</taxon>
        <taxon>Chitinophagia</taxon>
        <taxon>Chitinophagales</taxon>
        <taxon>Chitinophagaceae</taxon>
        <taxon>Haoranjiania</taxon>
    </lineage>
</organism>
<evidence type="ECO:0000256" key="3">
    <source>
        <dbReference type="ARBA" id="ARBA00023163"/>
    </source>
</evidence>
<evidence type="ECO:0000313" key="6">
    <source>
        <dbReference type="Proteomes" id="UP001209317"/>
    </source>
</evidence>
<feature type="domain" description="HTH marR-type" evidence="4">
    <location>
        <begin position="19"/>
        <end position="63"/>
    </location>
</feature>
<dbReference type="PANTHER" id="PTHR38465:SF1">
    <property type="entry name" value="HTH-TYPE TRANSCRIPTIONAL REGULATOR MJ1563-RELATED"/>
    <property type="match status" value="1"/>
</dbReference>
<dbReference type="EMBL" id="JAOTPL010000007">
    <property type="protein sequence ID" value="MCU7694206.1"/>
    <property type="molecule type" value="Genomic_DNA"/>
</dbReference>
<dbReference type="GO" id="GO:0003700">
    <property type="term" value="F:DNA-binding transcription factor activity"/>
    <property type="evidence" value="ECO:0007669"/>
    <property type="project" value="InterPro"/>
</dbReference>
<dbReference type="RefSeq" id="WP_263037692.1">
    <property type="nucleotide sequence ID" value="NZ_JAOTPL010000007.1"/>
</dbReference>
<accession>A0AAE3INF1</accession>
<dbReference type="InterPro" id="IPR000835">
    <property type="entry name" value="HTH_MarR-typ"/>
</dbReference>
<dbReference type="InterPro" id="IPR036390">
    <property type="entry name" value="WH_DNA-bd_sf"/>
</dbReference>
<keyword evidence="6" id="KW-1185">Reference proteome</keyword>
<keyword evidence="3" id="KW-0804">Transcription</keyword>
<evidence type="ECO:0000256" key="2">
    <source>
        <dbReference type="ARBA" id="ARBA00023125"/>
    </source>
</evidence>
<proteinExistence type="predicted"/>
<dbReference type="PANTHER" id="PTHR38465">
    <property type="entry name" value="HTH-TYPE TRANSCRIPTIONAL REGULATOR MJ1563-RELATED"/>
    <property type="match status" value="1"/>
</dbReference>
<dbReference type="Gene3D" id="1.10.10.10">
    <property type="entry name" value="Winged helix-like DNA-binding domain superfamily/Winged helix DNA-binding domain"/>
    <property type="match status" value="1"/>
</dbReference>
<dbReference type="GO" id="GO:0003677">
    <property type="term" value="F:DNA binding"/>
    <property type="evidence" value="ECO:0007669"/>
    <property type="project" value="UniProtKB-KW"/>
</dbReference>
<sequence>MEKYRQSIENTALVWEQMGLSPVSSRVLAYIMYAPHYSATFEDLTDYFNVSKSAISNAIKYLTLVQMVGSRTKGGQRKRYFGMELTHLFESSDIVKKYKLLNTMTLQVLKERKENDELKTELKNLTIFFDMLIKEFPLLVKKWKEEIQ</sequence>
<keyword evidence="1" id="KW-0805">Transcription regulation</keyword>
<evidence type="ECO:0000256" key="1">
    <source>
        <dbReference type="ARBA" id="ARBA00023015"/>
    </source>
</evidence>
<keyword evidence="2" id="KW-0238">DNA-binding</keyword>
<gene>
    <name evidence="5" type="ORF">OD355_06735</name>
</gene>
<dbReference type="AlphaFoldDB" id="A0AAE3INF1"/>